<dbReference type="Proteomes" id="UP000295164">
    <property type="component" value="Unassembled WGS sequence"/>
</dbReference>
<proteinExistence type="predicted"/>
<evidence type="ECO:0000313" key="4">
    <source>
        <dbReference type="Proteomes" id="UP000295164"/>
    </source>
</evidence>
<feature type="compositionally biased region" description="Polar residues" evidence="1">
    <location>
        <begin position="1"/>
        <end position="11"/>
    </location>
</feature>
<dbReference type="AlphaFoldDB" id="A0A4V2WMZ6"/>
<dbReference type="EMBL" id="SKFH01000006">
    <property type="protein sequence ID" value="TCZ73482.1"/>
    <property type="molecule type" value="Genomic_DNA"/>
</dbReference>
<feature type="transmembrane region" description="Helical" evidence="2">
    <location>
        <begin position="81"/>
        <end position="101"/>
    </location>
</feature>
<keyword evidence="2" id="KW-0812">Transmembrane</keyword>
<keyword evidence="2" id="KW-1133">Transmembrane helix</keyword>
<protein>
    <submittedName>
        <fullName evidence="3">Uncharacterized protein</fullName>
    </submittedName>
</protein>
<evidence type="ECO:0000256" key="2">
    <source>
        <dbReference type="SAM" id="Phobius"/>
    </source>
</evidence>
<feature type="transmembrane region" description="Helical" evidence="2">
    <location>
        <begin position="52"/>
        <end position="75"/>
    </location>
</feature>
<feature type="compositionally biased region" description="Basic residues" evidence="1">
    <location>
        <begin position="14"/>
        <end position="34"/>
    </location>
</feature>
<evidence type="ECO:0000313" key="3">
    <source>
        <dbReference type="EMBL" id="TCZ73482.1"/>
    </source>
</evidence>
<accession>A0A4V2WMZ6</accession>
<organism evidence="3 4">
    <name type="scientific">Flaviaesturariibacter aridisoli</name>
    <dbReference type="NCBI Taxonomy" id="2545761"/>
    <lineage>
        <taxon>Bacteria</taxon>
        <taxon>Pseudomonadati</taxon>
        <taxon>Bacteroidota</taxon>
        <taxon>Chitinophagia</taxon>
        <taxon>Chitinophagales</taxon>
        <taxon>Chitinophagaceae</taxon>
        <taxon>Flaviaestuariibacter</taxon>
    </lineage>
</organism>
<keyword evidence="2" id="KW-0472">Membrane</keyword>
<evidence type="ECO:0000256" key="1">
    <source>
        <dbReference type="SAM" id="MobiDB-lite"/>
    </source>
</evidence>
<name>A0A4V2WMZ6_9BACT</name>
<reference evidence="3 4" key="1">
    <citation type="submission" date="2019-03" db="EMBL/GenBank/DDBJ databases">
        <authorList>
            <person name="Kim M.K.M."/>
        </authorList>
    </citation>
    <scope>NUCLEOTIDE SEQUENCE [LARGE SCALE GENOMIC DNA]</scope>
    <source>
        <strain evidence="3 4">17J68-15</strain>
    </source>
</reference>
<keyword evidence="4" id="KW-1185">Reference proteome</keyword>
<feature type="region of interest" description="Disordered" evidence="1">
    <location>
        <begin position="1"/>
        <end position="50"/>
    </location>
</feature>
<comment type="caution">
    <text evidence="3">The sequence shown here is derived from an EMBL/GenBank/DDBJ whole genome shotgun (WGS) entry which is preliminary data.</text>
</comment>
<gene>
    <name evidence="3" type="ORF">E0486_05850</name>
</gene>
<dbReference type="RefSeq" id="WP_131851212.1">
    <property type="nucleotide sequence ID" value="NZ_SKFH01000006.1"/>
</dbReference>
<sequence length="110" mass="11974">MSEETQSQPNPGSSRRHRSSGGSSRHSRSRHGRSRSNGSSRRGSSDSKTKNSFTLGQALLLLWSAATLGTLLYLINDVHRAPLPAIAALTGAALLGLLFFFRGLRKKKRK</sequence>